<keyword evidence="1" id="KW-1133">Transmembrane helix</keyword>
<sequence length="144" mass="15468">MNFGAIDPPRPADENLHLNGKELLASPEFAIGNSQRHSNFALQQTHLSMRTSTFSTLIAIVALSIFSVYAAPVHLGGNVHPTVGNVRAVVDVIHTKLNSTVPRDVHDTVHNVPTVDSIPGNVNSIAARAGDDDIVKNIPFPHSR</sequence>
<reference evidence="2 3" key="1">
    <citation type="submission" date="2014-04" db="EMBL/GenBank/DDBJ databases">
        <title>Evolutionary Origins and Diversification of the Mycorrhizal Mutualists.</title>
        <authorList>
            <consortium name="DOE Joint Genome Institute"/>
            <consortium name="Mycorrhizal Genomics Consortium"/>
            <person name="Kohler A."/>
            <person name="Kuo A."/>
            <person name="Nagy L.G."/>
            <person name="Floudas D."/>
            <person name="Copeland A."/>
            <person name="Barry K.W."/>
            <person name="Cichocki N."/>
            <person name="Veneault-Fourrey C."/>
            <person name="LaButti K."/>
            <person name="Lindquist E.A."/>
            <person name="Lipzen A."/>
            <person name="Lundell T."/>
            <person name="Morin E."/>
            <person name="Murat C."/>
            <person name="Riley R."/>
            <person name="Ohm R."/>
            <person name="Sun H."/>
            <person name="Tunlid A."/>
            <person name="Henrissat B."/>
            <person name="Grigoriev I.V."/>
            <person name="Hibbett D.S."/>
            <person name="Martin F."/>
        </authorList>
    </citation>
    <scope>NUCLEOTIDE SEQUENCE [LARGE SCALE GENOMIC DNA]</scope>
    <source>
        <strain evidence="2 3">Koide BX008</strain>
    </source>
</reference>
<keyword evidence="1" id="KW-0472">Membrane</keyword>
<dbReference type="EMBL" id="KN818310">
    <property type="protein sequence ID" value="KIL59737.1"/>
    <property type="molecule type" value="Genomic_DNA"/>
</dbReference>
<gene>
    <name evidence="2" type="ORF">M378DRAFT_14594</name>
</gene>
<keyword evidence="3" id="KW-1185">Reference proteome</keyword>
<proteinExistence type="predicted"/>
<evidence type="ECO:0000313" key="3">
    <source>
        <dbReference type="Proteomes" id="UP000054549"/>
    </source>
</evidence>
<dbReference type="InParanoid" id="A0A0C2WEC4"/>
<evidence type="ECO:0000313" key="2">
    <source>
        <dbReference type="EMBL" id="KIL59737.1"/>
    </source>
</evidence>
<dbReference type="Proteomes" id="UP000054549">
    <property type="component" value="Unassembled WGS sequence"/>
</dbReference>
<protein>
    <submittedName>
        <fullName evidence="2">Uncharacterized protein</fullName>
    </submittedName>
</protein>
<organism evidence="2 3">
    <name type="scientific">Amanita muscaria (strain Koide BX008)</name>
    <dbReference type="NCBI Taxonomy" id="946122"/>
    <lineage>
        <taxon>Eukaryota</taxon>
        <taxon>Fungi</taxon>
        <taxon>Dikarya</taxon>
        <taxon>Basidiomycota</taxon>
        <taxon>Agaricomycotina</taxon>
        <taxon>Agaricomycetes</taxon>
        <taxon>Agaricomycetidae</taxon>
        <taxon>Agaricales</taxon>
        <taxon>Pluteineae</taxon>
        <taxon>Amanitaceae</taxon>
        <taxon>Amanita</taxon>
    </lineage>
</organism>
<accession>A0A0C2WEC4</accession>
<evidence type="ECO:0000256" key="1">
    <source>
        <dbReference type="SAM" id="Phobius"/>
    </source>
</evidence>
<name>A0A0C2WEC4_AMAMK</name>
<dbReference type="HOGENOM" id="CLU_1795976_0_0_1"/>
<feature type="transmembrane region" description="Helical" evidence="1">
    <location>
        <begin position="53"/>
        <end position="71"/>
    </location>
</feature>
<dbReference type="AlphaFoldDB" id="A0A0C2WEC4"/>
<keyword evidence="1" id="KW-0812">Transmembrane</keyword>